<accession>A0A849ICT3</accession>
<organism evidence="1 2">
    <name type="scientific">Enterovirga aerilata</name>
    <dbReference type="NCBI Taxonomy" id="2730920"/>
    <lineage>
        <taxon>Bacteria</taxon>
        <taxon>Pseudomonadati</taxon>
        <taxon>Pseudomonadota</taxon>
        <taxon>Alphaproteobacteria</taxon>
        <taxon>Hyphomicrobiales</taxon>
        <taxon>Methylobacteriaceae</taxon>
        <taxon>Enterovirga</taxon>
    </lineage>
</organism>
<reference evidence="1 2" key="1">
    <citation type="submission" date="2020-04" db="EMBL/GenBank/DDBJ databases">
        <title>Enterovirga sp. isolate from soil.</title>
        <authorList>
            <person name="Chea S."/>
            <person name="Kim D.-U."/>
        </authorList>
    </citation>
    <scope>NUCLEOTIDE SEQUENCE [LARGE SCALE GENOMIC DNA]</scope>
    <source>
        <strain evidence="1 2">DB1703</strain>
    </source>
</reference>
<name>A0A849ICT3_9HYPH</name>
<comment type="caution">
    <text evidence="1">The sequence shown here is derived from an EMBL/GenBank/DDBJ whole genome shotgun (WGS) entry which is preliminary data.</text>
</comment>
<dbReference type="AlphaFoldDB" id="A0A849ICT3"/>
<protein>
    <submittedName>
        <fullName evidence="1">Uncharacterized protein</fullName>
    </submittedName>
</protein>
<dbReference type="EMBL" id="JABEPP010000001">
    <property type="protein sequence ID" value="NNM71733.1"/>
    <property type="molecule type" value="Genomic_DNA"/>
</dbReference>
<keyword evidence="2" id="KW-1185">Reference proteome</keyword>
<dbReference type="RefSeq" id="WP_171217157.1">
    <property type="nucleotide sequence ID" value="NZ_JABEPP010000001.1"/>
</dbReference>
<sequence length="106" mass="11155">MYKFLKRSLLGAMLVLAVLAIGRVAVSFAIVAATVSQTLSANGDHTSIARVVTQATSGFSSLAGTLNPGYRRTISVLDVPAEIESRRKARDVKAQRGGPLILTIGD</sequence>
<dbReference type="Proteomes" id="UP000564885">
    <property type="component" value="Unassembled WGS sequence"/>
</dbReference>
<proteinExistence type="predicted"/>
<evidence type="ECO:0000313" key="1">
    <source>
        <dbReference type="EMBL" id="NNM71733.1"/>
    </source>
</evidence>
<gene>
    <name evidence="1" type="ORF">HJG44_04885</name>
</gene>
<evidence type="ECO:0000313" key="2">
    <source>
        <dbReference type="Proteomes" id="UP000564885"/>
    </source>
</evidence>